<dbReference type="OrthoDB" id="411251at2759"/>
<evidence type="ECO:0000313" key="10">
    <source>
        <dbReference type="Proteomes" id="UP000256970"/>
    </source>
</evidence>
<evidence type="ECO:0000256" key="2">
    <source>
        <dbReference type="ARBA" id="ARBA00010596"/>
    </source>
</evidence>
<feature type="domain" description="Yip1" evidence="7">
    <location>
        <begin position="95"/>
        <end position="229"/>
    </location>
</feature>
<comment type="similarity">
    <text evidence="2 6">Belongs to the YIP1 family.</text>
</comment>
<proteinExistence type="inferred from homology"/>
<keyword evidence="3 6" id="KW-0812">Transmembrane</keyword>
<feature type="transmembrane region" description="Helical" evidence="6">
    <location>
        <begin position="215"/>
        <end position="232"/>
    </location>
</feature>
<dbReference type="AlphaFoldDB" id="A0A383WFD8"/>
<evidence type="ECO:0000259" key="7">
    <source>
        <dbReference type="Pfam" id="PF04893"/>
    </source>
</evidence>
<dbReference type="Pfam" id="PF04893">
    <property type="entry name" value="Yip1"/>
    <property type="match status" value="1"/>
</dbReference>
<evidence type="ECO:0000256" key="5">
    <source>
        <dbReference type="ARBA" id="ARBA00023136"/>
    </source>
</evidence>
<organism evidence="9 10">
    <name type="scientific">Tetradesmus obliquus</name>
    <name type="common">Green alga</name>
    <name type="synonym">Acutodesmus obliquus</name>
    <dbReference type="NCBI Taxonomy" id="3088"/>
    <lineage>
        <taxon>Eukaryota</taxon>
        <taxon>Viridiplantae</taxon>
        <taxon>Chlorophyta</taxon>
        <taxon>core chlorophytes</taxon>
        <taxon>Chlorophyceae</taxon>
        <taxon>CS clade</taxon>
        <taxon>Sphaeropleales</taxon>
        <taxon>Scenedesmaceae</taxon>
        <taxon>Tetradesmus</taxon>
    </lineage>
</organism>
<dbReference type="STRING" id="3088.A0A383WFD8"/>
<dbReference type="PANTHER" id="PTHR21236">
    <property type="entry name" value="GOLGI MEMBRANE PROTEIN YIP1"/>
    <property type="match status" value="1"/>
</dbReference>
<evidence type="ECO:0000313" key="9">
    <source>
        <dbReference type="EMBL" id="SZX76307.1"/>
    </source>
</evidence>
<dbReference type="EMBL" id="FNXT01001254">
    <property type="protein sequence ID" value="SZX76307.1"/>
    <property type="molecule type" value="Genomic_DNA"/>
</dbReference>
<evidence type="ECO:0000256" key="1">
    <source>
        <dbReference type="ARBA" id="ARBA00004141"/>
    </source>
</evidence>
<keyword evidence="4 6" id="KW-1133">Transmembrane helix</keyword>
<feature type="transmembrane region" description="Helical" evidence="6">
    <location>
        <begin position="185"/>
        <end position="203"/>
    </location>
</feature>
<dbReference type="PANTHER" id="PTHR21236:SF1">
    <property type="entry name" value="PROTEIN YIPF6"/>
    <property type="match status" value="1"/>
</dbReference>
<reference evidence="9 10" key="1">
    <citation type="submission" date="2016-10" db="EMBL/GenBank/DDBJ databases">
        <authorList>
            <person name="Cai Z."/>
        </authorList>
    </citation>
    <scope>NUCLEOTIDE SEQUENCE [LARGE SCALE GENOMIC DNA]</scope>
</reference>
<name>A0A383WFD8_TETOB</name>
<comment type="subcellular location">
    <subcellularLocation>
        <location evidence="6">Golgi apparatus membrane</location>
        <topology evidence="6">Multi-pass membrane protein</topology>
    </subcellularLocation>
    <subcellularLocation>
        <location evidence="1">Membrane</location>
        <topology evidence="1">Multi-pass membrane protein</topology>
    </subcellularLocation>
</comment>
<evidence type="ECO:0000256" key="4">
    <source>
        <dbReference type="ARBA" id="ARBA00022989"/>
    </source>
</evidence>
<accession>A0A383WFD8</accession>
<evidence type="ECO:0000313" key="8">
    <source>
        <dbReference type="EMBL" id="SZX68620.1"/>
    </source>
</evidence>
<evidence type="ECO:0000256" key="6">
    <source>
        <dbReference type="RuleBase" id="RU361264"/>
    </source>
</evidence>
<sequence>MAWPERTETERLFGDSVPSVPLSSTGNVAPVQGSSLAPLAPPPLQGTSLGFGSADDENTLDEPVWATLKRDVLTIGRNLRSVLIPVNWDFQNHQAALHNWDLWGPLIFMLGLAITLSAGEKKPSDVFALVFTEVALGAVVLTINVILLGGSIVFFQSLCLIGYCLFPIVIAAIVCTLVKLSWVRTLVLVLCLGWASFATIPFIGKTVSSERRALAVYPVLLMYVSIGWLALVKS</sequence>
<feature type="transmembrane region" description="Helical" evidence="6">
    <location>
        <begin position="102"/>
        <end position="119"/>
    </location>
</feature>
<dbReference type="InterPro" id="IPR006977">
    <property type="entry name" value="Yip1_dom"/>
</dbReference>
<keyword evidence="5 6" id="KW-0472">Membrane</keyword>
<protein>
    <recommendedName>
        <fullName evidence="6">Protein YIP</fullName>
    </recommendedName>
</protein>
<evidence type="ECO:0000256" key="3">
    <source>
        <dbReference type="ARBA" id="ARBA00022692"/>
    </source>
</evidence>
<dbReference type="Proteomes" id="UP000256970">
    <property type="component" value="Unassembled WGS sequence"/>
</dbReference>
<dbReference type="GO" id="GO:0000139">
    <property type="term" value="C:Golgi membrane"/>
    <property type="evidence" value="ECO:0007669"/>
    <property type="project" value="UniProtKB-SubCell"/>
</dbReference>
<keyword evidence="10" id="KW-1185">Reference proteome</keyword>
<dbReference type="GO" id="GO:0005802">
    <property type="term" value="C:trans-Golgi network"/>
    <property type="evidence" value="ECO:0007669"/>
    <property type="project" value="TreeGrafter"/>
</dbReference>
<dbReference type="GO" id="GO:0006888">
    <property type="term" value="P:endoplasmic reticulum to Golgi vesicle-mediated transport"/>
    <property type="evidence" value="ECO:0007669"/>
    <property type="project" value="InterPro"/>
</dbReference>
<gene>
    <name evidence="9" type="ORF">BQ4739_LOCUS16697</name>
    <name evidence="8" type="ORF">BQ4739_LOCUS8959</name>
</gene>
<feature type="transmembrane region" description="Helical" evidence="6">
    <location>
        <begin position="153"/>
        <end position="178"/>
    </location>
</feature>
<dbReference type="EMBL" id="FNXT01000869">
    <property type="protein sequence ID" value="SZX68620.1"/>
    <property type="molecule type" value="Genomic_DNA"/>
</dbReference>
<dbReference type="InterPro" id="IPR045231">
    <property type="entry name" value="Yip1/4-like"/>
</dbReference>
<feature type="transmembrane region" description="Helical" evidence="6">
    <location>
        <begin position="126"/>
        <end position="147"/>
    </location>
</feature>